<evidence type="ECO:0000313" key="3">
    <source>
        <dbReference type="Proteomes" id="UP000095651"/>
    </source>
</evidence>
<name>A0A173ZLT9_9FIRM</name>
<feature type="signal peptide" evidence="1">
    <location>
        <begin position="1"/>
        <end position="20"/>
    </location>
</feature>
<keyword evidence="1" id="KW-0732">Signal</keyword>
<proteinExistence type="predicted"/>
<dbReference type="SUPFAM" id="SSF53850">
    <property type="entry name" value="Periplasmic binding protein-like II"/>
    <property type="match status" value="1"/>
</dbReference>
<feature type="chain" id="PRO_5039317612" evidence="1">
    <location>
        <begin position="21"/>
        <end position="342"/>
    </location>
</feature>
<dbReference type="RefSeq" id="WP_055653300.1">
    <property type="nucleotide sequence ID" value="NZ_CABIXC010000002.1"/>
</dbReference>
<reference evidence="2 3" key="1">
    <citation type="submission" date="2015-09" db="EMBL/GenBank/DDBJ databases">
        <authorList>
            <consortium name="Pathogen Informatics"/>
        </authorList>
    </citation>
    <scope>NUCLEOTIDE SEQUENCE [LARGE SCALE GENOMIC DNA]</scope>
    <source>
        <strain evidence="2 3">2789STDY5608850</strain>
    </source>
</reference>
<dbReference type="PANTHER" id="PTHR42941">
    <property type="entry name" value="SLL1037 PROTEIN"/>
    <property type="match status" value="1"/>
</dbReference>
<dbReference type="AlphaFoldDB" id="A0A173ZLT9"/>
<dbReference type="NCBIfam" id="TIGR02122">
    <property type="entry name" value="TRAP_TAXI"/>
    <property type="match status" value="1"/>
</dbReference>
<dbReference type="Pfam" id="PF16868">
    <property type="entry name" value="NMT1_3"/>
    <property type="match status" value="1"/>
</dbReference>
<protein>
    <submittedName>
        <fullName evidence="2">Putative periplasmic binding protein</fullName>
    </submittedName>
</protein>
<evidence type="ECO:0000313" key="2">
    <source>
        <dbReference type="EMBL" id="CUN76783.1"/>
    </source>
</evidence>
<dbReference type="Proteomes" id="UP000095651">
    <property type="component" value="Unassembled WGS sequence"/>
</dbReference>
<dbReference type="InterPro" id="IPR011852">
    <property type="entry name" value="TRAP_TAXI"/>
</dbReference>
<accession>A0A173ZLT9</accession>
<evidence type="ECO:0000256" key="1">
    <source>
        <dbReference type="SAM" id="SignalP"/>
    </source>
</evidence>
<gene>
    <name evidence="2" type="ORF">ERS852407_01039</name>
</gene>
<sequence length="342" mass="35647">MKRKNTGLAMLVLAAVFMTAACSPTGVNSKTGNSGSTAAEGASSGGTHYDLTLGTAASTGTYYVVGAAIANEVNTKNPNLTVVAQTTNGGVENVNLCMSGEMDLGMTNADAAYWSSHGGGSGFYEIYAEPGNVKGVMRLYESQGHMITTANSGIETYEDLRGKTVCLGPPSSTIPAMSIAILEAYGINTDSDIKAVYYSIDEGLEKLTDGVIDATFFVASAPASGLTSASATSALKFVDAGEEILKQVVEKYPYYTAATTKEGAYPNMNSVNTLKIYTEIIASGDVPEEAVYQFVKGALEGQPDYVDAHVACQEINAETAASAAAKLHPGAARYYRELGLVD</sequence>
<dbReference type="Gene3D" id="3.40.190.10">
    <property type="entry name" value="Periplasmic binding protein-like II"/>
    <property type="match status" value="2"/>
</dbReference>
<dbReference type="EMBL" id="CYZE01000002">
    <property type="protein sequence ID" value="CUN76783.1"/>
    <property type="molecule type" value="Genomic_DNA"/>
</dbReference>
<dbReference type="PANTHER" id="PTHR42941:SF1">
    <property type="entry name" value="SLL1037 PROTEIN"/>
    <property type="match status" value="1"/>
</dbReference>
<dbReference type="PROSITE" id="PS51257">
    <property type="entry name" value="PROKAR_LIPOPROTEIN"/>
    <property type="match status" value="1"/>
</dbReference>
<dbReference type="CDD" id="cd13520">
    <property type="entry name" value="PBP2_TAXI_TRAP"/>
    <property type="match status" value="1"/>
</dbReference>
<organism evidence="2 3">
    <name type="scientific">Hungatella hathewayi</name>
    <dbReference type="NCBI Taxonomy" id="154046"/>
    <lineage>
        <taxon>Bacteria</taxon>
        <taxon>Bacillati</taxon>
        <taxon>Bacillota</taxon>
        <taxon>Clostridia</taxon>
        <taxon>Lachnospirales</taxon>
        <taxon>Lachnospiraceae</taxon>
        <taxon>Hungatella</taxon>
    </lineage>
</organism>